<evidence type="ECO:0000313" key="2">
    <source>
        <dbReference type="EMBL" id="KAB0798377.1"/>
    </source>
</evidence>
<evidence type="ECO:0000259" key="1">
    <source>
        <dbReference type="Pfam" id="PF13847"/>
    </source>
</evidence>
<dbReference type="InParanoid" id="A0A5N4AM28"/>
<dbReference type="CDD" id="cd02440">
    <property type="entry name" value="AdoMet_MTases"/>
    <property type="match status" value="1"/>
</dbReference>
<sequence length="269" mass="31682">MENPDLYIKHVLPQLTKYYRHLMDTYLPYIRHDTNHNKSVLDIGCGPGKTTQDVILPYLEQDFKEVIGIDISKTMLDYAKRTCGDDRVSFEEVDILDVPDKFVGRFDYIFSFMTFHWIEDNRKLYSNILKMLKPNGGFLATYVFSSTSGRIIRELQTNEKYAPYFTNFQKTRNARMPEKELTSLLEDVGFESVFCQVKPTYFEDYTAEDLEGRFITISPFYELVPNHLRKEFLADHVDRFESVIDANGIKKYYFEDNLFVIHGRKINSI</sequence>
<dbReference type="OrthoDB" id="66144at2759"/>
<comment type="caution">
    <text evidence="2">The sequence shown here is derived from an EMBL/GenBank/DDBJ whole genome shotgun (WGS) entry which is preliminary data.</text>
</comment>
<dbReference type="AlphaFoldDB" id="A0A5N4AM28"/>
<dbReference type="Pfam" id="PF13847">
    <property type="entry name" value="Methyltransf_31"/>
    <property type="match status" value="1"/>
</dbReference>
<dbReference type="SUPFAM" id="SSF53335">
    <property type="entry name" value="S-adenosyl-L-methionine-dependent methyltransferases"/>
    <property type="match status" value="1"/>
</dbReference>
<dbReference type="InterPro" id="IPR025714">
    <property type="entry name" value="Methyltranfer_dom"/>
</dbReference>
<accession>A0A5N4AM28</accession>
<dbReference type="PANTHER" id="PTHR43861:SF1">
    <property type="entry name" value="TRANS-ACONITATE 2-METHYLTRANSFERASE"/>
    <property type="match status" value="1"/>
</dbReference>
<feature type="domain" description="Methyltransferase" evidence="1">
    <location>
        <begin position="36"/>
        <end position="163"/>
    </location>
</feature>
<protein>
    <recommendedName>
        <fullName evidence="1">Methyltransferase domain-containing protein</fullName>
    </recommendedName>
</protein>
<reference evidence="2 3" key="1">
    <citation type="journal article" date="2018" name="Elife">
        <title>Firefly genomes illuminate parallel origins of bioluminescence in beetles.</title>
        <authorList>
            <person name="Fallon T.R."/>
            <person name="Lower S.E."/>
            <person name="Chang C.H."/>
            <person name="Bessho-Uehara M."/>
            <person name="Martin G.J."/>
            <person name="Bewick A.J."/>
            <person name="Behringer M."/>
            <person name="Debat H.J."/>
            <person name="Wong I."/>
            <person name="Day J.C."/>
            <person name="Suvorov A."/>
            <person name="Silva C.J."/>
            <person name="Stanger-Hall K.F."/>
            <person name="Hall D.W."/>
            <person name="Schmitz R.J."/>
            <person name="Nelson D.R."/>
            <person name="Lewis S.M."/>
            <person name="Shigenobu S."/>
            <person name="Bybee S.M."/>
            <person name="Larracuente A.M."/>
            <person name="Oba Y."/>
            <person name="Weng J.K."/>
        </authorList>
    </citation>
    <scope>NUCLEOTIDE SEQUENCE [LARGE SCALE GENOMIC DNA]</scope>
    <source>
        <strain evidence="2">1611_PpyrPB1</strain>
        <tissue evidence="2">Whole body</tissue>
    </source>
</reference>
<dbReference type="InterPro" id="IPR029063">
    <property type="entry name" value="SAM-dependent_MTases_sf"/>
</dbReference>
<dbReference type="PANTHER" id="PTHR43861">
    <property type="entry name" value="TRANS-ACONITATE 2-METHYLTRANSFERASE-RELATED"/>
    <property type="match status" value="1"/>
</dbReference>
<name>A0A5N4AM28_PHOPY</name>
<dbReference type="EMBL" id="VVIM01000006">
    <property type="protein sequence ID" value="KAB0798377.1"/>
    <property type="molecule type" value="Genomic_DNA"/>
</dbReference>
<evidence type="ECO:0000313" key="3">
    <source>
        <dbReference type="Proteomes" id="UP000327044"/>
    </source>
</evidence>
<dbReference type="Proteomes" id="UP000327044">
    <property type="component" value="Unassembled WGS sequence"/>
</dbReference>
<dbReference type="Gene3D" id="3.40.50.150">
    <property type="entry name" value="Vaccinia Virus protein VP39"/>
    <property type="match status" value="1"/>
</dbReference>
<keyword evidence="3" id="KW-1185">Reference proteome</keyword>
<proteinExistence type="predicted"/>
<gene>
    <name evidence="2" type="ORF">PPYR_09370</name>
</gene>
<organism evidence="2 3">
    <name type="scientific">Photinus pyralis</name>
    <name type="common">Common eastern firefly</name>
    <name type="synonym">Lampyris pyralis</name>
    <dbReference type="NCBI Taxonomy" id="7054"/>
    <lineage>
        <taxon>Eukaryota</taxon>
        <taxon>Metazoa</taxon>
        <taxon>Ecdysozoa</taxon>
        <taxon>Arthropoda</taxon>
        <taxon>Hexapoda</taxon>
        <taxon>Insecta</taxon>
        <taxon>Pterygota</taxon>
        <taxon>Neoptera</taxon>
        <taxon>Endopterygota</taxon>
        <taxon>Coleoptera</taxon>
        <taxon>Polyphaga</taxon>
        <taxon>Elateriformia</taxon>
        <taxon>Elateroidea</taxon>
        <taxon>Lampyridae</taxon>
        <taxon>Lampyrinae</taxon>
        <taxon>Photinus</taxon>
    </lineage>
</organism>